<dbReference type="PANTHER" id="PTHR24252:SF8">
    <property type="entry name" value="ACROSIN"/>
    <property type="match status" value="1"/>
</dbReference>
<sequence>CGQAPLNTKIVGGKDATPGSWPWQVSFQTQGSHFCGGSLINQDWILSAAHCFE</sequence>
<gene>
    <name evidence="3" type="ORF">DAT39_006516</name>
</gene>
<keyword evidence="1" id="KW-1015">Disulfide bond</keyword>
<feature type="domain" description="Peptidase S1" evidence="2">
    <location>
        <begin position="10"/>
        <end position="53"/>
    </location>
</feature>
<dbReference type="SUPFAM" id="SSF50494">
    <property type="entry name" value="Trypsin-like serine proteases"/>
    <property type="match status" value="1"/>
</dbReference>
<keyword evidence="4" id="KW-1185">Reference proteome</keyword>
<dbReference type="InterPro" id="IPR018114">
    <property type="entry name" value="TRYPSIN_HIS"/>
</dbReference>
<proteinExistence type="predicted"/>
<comment type="caution">
    <text evidence="3">The sequence shown here is derived from an EMBL/GenBank/DDBJ whole genome shotgun (WGS) entry which is preliminary data.</text>
</comment>
<dbReference type="Pfam" id="PF00089">
    <property type="entry name" value="Trypsin"/>
    <property type="match status" value="1"/>
</dbReference>
<organism evidence="3 4">
    <name type="scientific">Clarias magur</name>
    <name type="common">Asian catfish</name>
    <name type="synonym">Macropteronotus magur</name>
    <dbReference type="NCBI Taxonomy" id="1594786"/>
    <lineage>
        <taxon>Eukaryota</taxon>
        <taxon>Metazoa</taxon>
        <taxon>Chordata</taxon>
        <taxon>Craniata</taxon>
        <taxon>Vertebrata</taxon>
        <taxon>Euteleostomi</taxon>
        <taxon>Actinopterygii</taxon>
        <taxon>Neopterygii</taxon>
        <taxon>Teleostei</taxon>
        <taxon>Ostariophysi</taxon>
        <taxon>Siluriformes</taxon>
        <taxon>Clariidae</taxon>
        <taxon>Clarias</taxon>
    </lineage>
</organism>
<dbReference type="InterPro" id="IPR001254">
    <property type="entry name" value="Trypsin_dom"/>
</dbReference>
<dbReference type="Gene3D" id="2.40.10.10">
    <property type="entry name" value="Trypsin-like serine proteases"/>
    <property type="match status" value="1"/>
</dbReference>
<dbReference type="PROSITE" id="PS50240">
    <property type="entry name" value="TRYPSIN_DOM"/>
    <property type="match status" value="1"/>
</dbReference>
<evidence type="ECO:0000313" key="3">
    <source>
        <dbReference type="EMBL" id="KAF5903773.1"/>
    </source>
</evidence>
<evidence type="ECO:0000256" key="1">
    <source>
        <dbReference type="ARBA" id="ARBA00023157"/>
    </source>
</evidence>
<dbReference type="InterPro" id="IPR043504">
    <property type="entry name" value="Peptidase_S1_PA_chymotrypsin"/>
</dbReference>
<dbReference type="AlphaFoldDB" id="A0A8J4UAT5"/>
<dbReference type="Proteomes" id="UP000727407">
    <property type="component" value="Unassembled WGS sequence"/>
</dbReference>
<dbReference type="PROSITE" id="PS00134">
    <property type="entry name" value="TRYPSIN_HIS"/>
    <property type="match status" value="1"/>
</dbReference>
<name>A0A8J4UAT5_CLAMG</name>
<dbReference type="PANTHER" id="PTHR24252">
    <property type="entry name" value="ACROSIN-RELATED"/>
    <property type="match status" value="1"/>
</dbReference>
<dbReference type="EMBL" id="QNUK01000068">
    <property type="protein sequence ID" value="KAF5903773.1"/>
    <property type="molecule type" value="Genomic_DNA"/>
</dbReference>
<protein>
    <submittedName>
        <fullName evidence="3">Mast cell tryptase-like</fullName>
    </submittedName>
</protein>
<dbReference type="GO" id="GO:0004252">
    <property type="term" value="F:serine-type endopeptidase activity"/>
    <property type="evidence" value="ECO:0007669"/>
    <property type="project" value="InterPro"/>
</dbReference>
<reference evidence="3" key="1">
    <citation type="submission" date="2020-07" db="EMBL/GenBank/DDBJ databases">
        <title>Clarias magur genome sequencing, assembly and annotation.</title>
        <authorList>
            <person name="Kushwaha B."/>
            <person name="Kumar R."/>
            <person name="Das P."/>
            <person name="Joshi C.G."/>
            <person name="Kumar D."/>
            <person name="Nagpure N.S."/>
            <person name="Pandey M."/>
            <person name="Agarwal S."/>
            <person name="Srivastava S."/>
            <person name="Singh M."/>
            <person name="Sahoo L."/>
            <person name="Jayasankar P."/>
            <person name="Meher P.K."/>
            <person name="Koringa P.G."/>
            <person name="Iquebal M.A."/>
            <person name="Das S.P."/>
            <person name="Bit A."/>
            <person name="Patnaik S."/>
            <person name="Patel N."/>
            <person name="Shah T.M."/>
            <person name="Hinsu A."/>
            <person name="Jena J.K."/>
        </authorList>
    </citation>
    <scope>NUCLEOTIDE SEQUENCE</scope>
    <source>
        <strain evidence="3">CIFAMagur01</strain>
        <tissue evidence="3">Testis</tissue>
    </source>
</reference>
<evidence type="ECO:0000259" key="2">
    <source>
        <dbReference type="PROSITE" id="PS50240"/>
    </source>
</evidence>
<dbReference type="InterPro" id="IPR009003">
    <property type="entry name" value="Peptidase_S1_PA"/>
</dbReference>
<dbReference type="GO" id="GO:0006508">
    <property type="term" value="P:proteolysis"/>
    <property type="evidence" value="ECO:0007669"/>
    <property type="project" value="InterPro"/>
</dbReference>
<accession>A0A8J4UAT5</accession>
<feature type="non-terminal residue" evidence="3">
    <location>
        <position position="53"/>
    </location>
</feature>
<feature type="non-terminal residue" evidence="3">
    <location>
        <position position="1"/>
    </location>
</feature>
<dbReference type="OrthoDB" id="6380398at2759"/>
<evidence type="ECO:0000313" key="4">
    <source>
        <dbReference type="Proteomes" id="UP000727407"/>
    </source>
</evidence>